<dbReference type="Proteomes" id="UP000321058">
    <property type="component" value="Unassembled WGS sequence"/>
</dbReference>
<organism evidence="1 2">
    <name type="scientific">Reyranella soli</name>
    <dbReference type="NCBI Taxonomy" id="1230389"/>
    <lineage>
        <taxon>Bacteria</taxon>
        <taxon>Pseudomonadati</taxon>
        <taxon>Pseudomonadota</taxon>
        <taxon>Alphaproteobacteria</taxon>
        <taxon>Hyphomicrobiales</taxon>
        <taxon>Reyranellaceae</taxon>
        <taxon>Reyranella</taxon>
    </lineage>
</organism>
<gene>
    <name evidence="1" type="ORF">RSO01_75120</name>
</gene>
<evidence type="ECO:0008006" key="3">
    <source>
        <dbReference type="Google" id="ProtNLM"/>
    </source>
</evidence>
<evidence type="ECO:0000313" key="2">
    <source>
        <dbReference type="Proteomes" id="UP000321058"/>
    </source>
</evidence>
<dbReference type="RefSeq" id="WP_147155695.1">
    <property type="nucleotide sequence ID" value="NZ_BKAJ01000159.1"/>
</dbReference>
<dbReference type="AlphaFoldDB" id="A0A512NN20"/>
<dbReference type="EMBL" id="BKAJ01000159">
    <property type="protein sequence ID" value="GEP60346.1"/>
    <property type="molecule type" value="Genomic_DNA"/>
</dbReference>
<reference evidence="1 2" key="1">
    <citation type="submission" date="2019-07" db="EMBL/GenBank/DDBJ databases">
        <title>Whole genome shotgun sequence of Reyranella soli NBRC 108950.</title>
        <authorList>
            <person name="Hosoyama A."/>
            <person name="Uohara A."/>
            <person name="Ohji S."/>
            <person name="Ichikawa N."/>
        </authorList>
    </citation>
    <scope>NUCLEOTIDE SEQUENCE [LARGE SCALE GENOMIC DNA]</scope>
    <source>
        <strain evidence="1 2">NBRC 108950</strain>
    </source>
</reference>
<protein>
    <recommendedName>
        <fullName evidence="3">DUF4352 domain-containing protein</fullName>
    </recommendedName>
</protein>
<comment type="caution">
    <text evidence="1">The sequence shown here is derived from an EMBL/GenBank/DDBJ whole genome shotgun (WGS) entry which is preliminary data.</text>
</comment>
<name>A0A512NN20_9HYPH</name>
<dbReference type="OrthoDB" id="7375531at2"/>
<evidence type="ECO:0000313" key="1">
    <source>
        <dbReference type="EMBL" id="GEP60346.1"/>
    </source>
</evidence>
<sequence>MSAFLKGLGGVALAAAVLYGMQRTTPGYGDITSPRPVTGKLGHRLEGRAFAIDIAKVQLARRVITKGASRDSTFTTSGVWVVVEGTAEALNESLTLLSAEWLGPNGVRYAASQRLSSLPGMLPGQRLEPGLPTPVLMAFEIPESQVAGGTLLIARSAWAPLAEQARIEMAGVKPVDIHSSLVVARAQGRVPWALSAQ</sequence>
<accession>A0A512NN20</accession>
<keyword evidence="2" id="KW-1185">Reference proteome</keyword>
<proteinExistence type="predicted"/>